<keyword evidence="9" id="KW-0805">Transcription regulation</keyword>
<keyword evidence="6" id="KW-0547">Nucleotide-binding</keyword>
<evidence type="ECO:0000313" key="20">
    <source>
        <dbReference type="Proteomes" id="UP000317909"/>
    </source>
</evidence>
<dbReference type="InterPro" id="IPR003593">
    <property type="entry name" value="AAA+_ATPase"/>
</dbReference>
<evidence type="ECO:0000256" key="15">
    <source>
        <dbReference type="ARBA" id="ARBA00031910"/>
    </source>
</evidence>
<dbReference type="Gene3D" id="1.10.10.60">
    <property type="entry name" value="Homeodomain-like"/>
    <property type="match status" value="1"/>
</dbReference>
<dbReference type="InterPro" id="IPR027417">
    <property type="entry name" value="P-loop_NTPase"/>
</dbReference>
<evidence type="ECO:0000256" key="4">
    <source>
        <dbReference type="ARBA" id="ARBA00022491"/>
    </source>
</evidence>
<dbReference type="CDD" id="cd00009">
    <property type="entry name" value="AAA"/>
    <property type="match status" value="1"/>
</dbReference>
<keyword evidence="12" id="KW-0804">Transcription</keyword>
<reference evidence="19 20" key="1">
    <citation type="submission" date="2019-02" db="EMBL/GenBank/DDBJ databases">
        <title>Deep-cultivation of Planctomycetes and their phenomic and genomic characterization uncovers novel biology.</title>
        <authorList>
            <person name="Wiegand S."/>
            <person name="Jogler M."/>
            <person name="Boedeker C."/>
            <person name="Pinto D."/>
            <person name="Vollmers J."/>
            <person name="Rivas-Marin E."/>
            <person name="Kohn T."/>
            <person name="Peeters S.H."/>
            <person name="Heuer A."/>
            <person name="Rast P."/>
            <person name="Oberbeckmann S."/>
            <person name="Bunk B."/>
            <person name="Jeske O."/>
            <person name="Meyerdierks A."/>
            <person name="Storesund J.E."/>
            <person name="Kallscheuer N."/>
            <person name="Luecker S."/>
            <person name="Lage O.M."/>
            <person name="Pohl T."/>
            <person name="Merkel B.J."/>
            <person name="Hornburger P."/>
            <person name="Mueller R.-W."/>
            <person name="Bruemmer F."/>
            <person name="Labrenz M."/>
            <person name="Spormann A.M."/>
            <person name="Op den Camp H."/>
            <person name="Overmann J."/>
            <person name="Amann R."/>
            <person name="Jetten M.S.M."/>
            <person name="Mascher T."/>
            <person name="Medema M.H."/>
            <person name="Devos D.P."/>
            <person name="Kaster A.-K."/>
            <person name="Ovreas L."/>
            <person name="Rohde M."/>
            <person name="Galperin M.Y."/>
            <person name="Jogler C."/>
        </authorList>
    </citation>
    <scope>NUCLEOTIDE SEQUENCE [LARGE SCALE GENOMIC DNA]</scope>
    <source>
        <strain evidence="19 20">I41</strain>
    </source>
</reference>
<dbReference type="Pfam" id="PF00072">
    <property type="entry name" value="Response_reg"/>
    <property type="match status" value="1"/>
</dbReference>
<dbReference type="SUPFAM" id="SSF46689">
    <property type="entry name" value="Homeodomain-like"/>
    <property type="match status" value="1"/>
</dbReference>
<dbReference type="RefSeq" id="WP_145434861.1">
    <property type="nucleotide sequence ID" value="NZ_CP036339.1"/>
</dbReference>
<evidence type="ECO:0000256" key="3">
    <source>
        <dbReference type="ARBA" id="ARBA00022490"/>
    </source>
</evidence>
<dbReference type="InterPro" id="IPR025944">
    <property type="entry name" value="Sigma_54_int_dom_CS"/>
</dbReference>
<dbReference type="SUPFAM" id="SSF52172">
    <property type="entry name" value="CheY-like"/>
    <property type="match status" value="1"/>
</dbReference>
<dbReference type="PROSITE" id="PS00688">
    <property type="entry name" value="SIGMA54_INTERACT_3"/>
    <property type="match status" value="1"/>
</dbReference>
<keyword evidence="13" id="KW-0535">Nitrogen fixation</keyword>
<feature type="domain" description="Response regulatory" evidence="18">
    <location>
        <begin position="4"/>
        <end position="118"/>
    </location>
</feature>
<dbReference type="Pfam" id="PF25601">
    <property type="entry name" value="AAA_lid_14"/>
    <property type="match status" value="1"/>
</dbReference>
<keyword evidence="5 16" id="KW-0597">Phosphoprotein</keyword>
<proteinExistence type="predicted"/>
<dbReference type="GO" id="GO:0006355">
    <property type="term" value="P:regulation of DNA-templated transcription"/>
    <property type="evidence" value="ECO:0007669"/>
    <property type="project" value="InterPro"/>
</dbReference>
<dbReference type="GO" id="GO:0000160">
    <property type="term" value="P:phosphorelay signal transduction system"/>
    <property type="evidence" value="ECO:0007669"/>
    <property type="project" value="UniProtKB-KW"/>
</dbReference>
<dbReference type="Pfam" id="PF02954">
    <property type="entry name" value="HTH_8"/>
    <property type="match status" value="1"/>
</dbReference>
<dbReference type="Gene3D" id="3.40.50.300">
    <property type="entry name" value="P-loop containing nucleotide triphosphate hydrolases"/>
    <property type="match status" value="1"/>
</dbReference>
<keyword evidence="4" id="KW-0678">Repressor</keyword>
<keyword evidence="7" id="KW-0067">ATP-binding</keyword>
<dbReference type="InterPro" id="IPR011006">
    <property type="entry name" value="CheY-like_superfamily"/>
</dbReference>
<dbReference type="GO" id="GO:0043565">
    <property type="term" value="F:sequence-specific DNA binding"/>
    <property type="evidence" value="ECO:0007669"/>
    <property type="project" value="InterPro"/>
</dbReference>
<evidence type="ECO:0000259" key="17">
    <source>
        <dbReference type="PROSITE" id="PS50045"/>
    </source>
</evidence>
<evidence type="ECO:0000256" key="11">
    <source>
        <dbReference type="ARBA" id="ARBA00023159"/>
    </source>
</evidence>
<dbReference type="Pfam" id="PF00158">
    <property type="entry name" value="Sigma54_activat"/>
    <property type="match status" value="1"/>
</dbReference>
<dbReference type="PANTHER" id="PTHR32071">
    <property type="entry name" value="TRANSCRIPTIONAL REGULATORY PROTEIN"/>
    <property type="match status" value="1"/>
</dbReference>
<evidence type="ECO:0000313" key="19">
    <source>
        <dbReference type="EMBL" id="QDT75170.1"/>
    </source>
</evidence>
<evidence type="ECO:0000256" key="10">
    <source>
        <dbReference type="ARBA" id="ARBA00023125"/>
    </source>
</evidence>
<dbReference type="Proteomes" id="UP000317909">
    <property type="component" value="Chromosome"/>
</dbReference>
<name>A0A517U3H1_9BACT</name>
<evidence type="ECO:0000256" key="1">
    <source>
        <dbReference type="ARBA" id="ARBA00004496"/>
    </source>
</evidence>
<evidence type="ECO:0000259" key="18">
    <source>
        <dbReference type="PROSITE" id="PS50110"/>
    </source>
</evidence>
<sequence length="479" mass="52459">MTQKLLIIDDEPNLLYSMTKALSRESLEIVTAETGAEGVALARAERPQAAILDVRLPDGNGLDVFNEIRAIDPVLPVIIITAFASMETAVEAMKRGAYEYLIKPIELESLRKHVNRALEISVARDGLSQLAGASPPAQQRIIGRSPAIQEVFKAIGRVAQQDITVLIHGESGSGKELVAEAIREHSARADGPFLTINCAAIPEMILESELFGHERGAFTGADRQRIGKFEQVDGGTLFLDEIGDMSPASQAKVLRLLQDGSFQRVGGNQTLHANVRIIAATNRNLEEMVAAGTFREDLYYRLREFVIDVPALRERVEDVELLVTNFVAAFNRELGKQVRVVTPEALRRLRAYSWPGNVRELQTVVRHALLHAVGDTVTSGSLPPAFHGVHAAAERNQAAVGNLAITALVRQQLARTDRNLYRDIHTIVDRILLEEVLEHVDGSQVQAAQVLGISRTTLRNRLSELELSGPASGTDDRPS</sequence>
<evidence type="ECO:0000256" key="6">
    <source>
        <dbReference type="ARBA" id="ARBA00022741"/>
    </source>
</evidence>
<evidence type="ECO:0000256" key="13">
    <source>
        <dbReference type="ARBA" id="ARBA00023231"/>
    </source>
</evidence>
<dbReference type="PROSITE" id="PS50110">
    <property type="entry name" value="RESPONSE_REGULATORY"/>
    <property type="match status" value="1"/>
</dbReference>
<keyword evidence="20" id="KW-1185">Reference proteome</keyword>
<dbReference type="PROSITE" id="PS50045">
    <property type="entry name" value="SIGMA54_INTERACT_4"/>
    <property type="match status" value="1"/>
</dbReference>
<dbReference type="AlphaFoldDB" id="A0A517U3H1"/>
<evidence type="ECO:0000256" key="14">
    <source>
        <dbReference type="ARBA" id="ARBA00029881"/>
    </source>
</evidence>
<dbReference type="PRINTS" id="PR01590">
    <property type="entry name" value="HTHFIS"/>
</dbReference>
<evidence type="ECO:0000256" key="16">
    <source>
        <dbReference type="PROSITE-ProRule" id="PRU00169"/>
    </source>
</evidence>
<dbReference type="GO" id="GO:0005524">
    <property type="term" value="F:ATP binding"/>
    <property type="evidence" value="ECO:0007669"/>
    <property type="project" value="UniProtKB-KW"/>
</dbReference>
<dbReference type="InterPro" id="IPR002197">
    <property type="entry name" value="HTH_Fis"/>
</dbReference>
<evidence type="ECO:0000256" key="7">
    <source>
        <dbReference type="ARBA" id="ARBA00022840"/>
    </source>
</evidence>
<gene>
    <name evidence="19" type="primary">zraR_8</name>
    <name evidence="19" type="ORF">I41_43790</name>
</gene>
<dbReference type="OrthoDB" id="9803970at2"/>
<dbReference type="SUPFAM" id="SSF52540">
    <property type="entry name" value="P-loop containing nucleoside triphosphate hydrolases"/>
    <property type="match status" value="1"/>
</dbReference>
<dbReference type="Gene3D" id="3.40.50.2300">
    <property type="match status" value="1"/>
</dbReference>
<dbReference type="InterPro" id="IPR002078">
    <property type="entry name" value="Sigma_54_int"/>
</dbReference>
<dbReference type="SMART" id="SM00448">
    <property type="entry name" value="REC"/>
    <property type="match status" value="1"/>
</dbReference>
<dbReference type="InterPro" id="IPR058031">
    <property type="entry name" value="AAA_lid_NorR"/>
</dbReference>
<accession>A0A517U3H1</accession>
<evidence type="ECO:0000256" key="12">
    <source>
        <dbReference type="ARBA" id="ARBA00023163"/>
    </source>
</evidence>
<organism evidence="19 20">
    <name type="scientific">Lacipirellula limnantheis</name>
    <dbReference type="NCBI Taxonomy" id="2528024"/>
    <lineage>
        <taxon>Bacteria</taxon>
        <taxon>Pseudomonadati</taxon>
        <taxon>Planctomycetota</taxon>
        <taxon>Planctomycetia</taxon>
        <taxon>Pirellulales</taxon>
        <taxon>Lacipirellulaceae</taxon>
        <taxon>Lacipirellula</taxon>
    </lineage>
</organism>
<evidence type="ECO:0000256" key="9">
    <source>
        <dbReference type="ARBA" id="ARBA00023015"/>
    </source>
</evidence>
<dbReference type="InterPro" id="IPR025662">
    <property type="entry name" value="Sigma_54_int_dom_ATP-bd_1"/>
</dbReference>
<keyword evidence="11" id="KW-0010">Activator</keyword>
<dbReference type="InterPro" id="IPR001789">
    <property type="entry name" value="Sig_transdc_resp-reg_receiver"/>
</dbReference>
<evidence type="ECO:0000256" key="5">
    <source>
        <dbReference type="ARBA" id="ARBA00022553"/>
    </source>
</evidence>
<dbReference type="EMBL" id="CP036339">
    <property type="protein sequence ID" value="QDT75170.1"/>
    <property type="molecule type" value="Genomic_DNA"/>
</dbReference>
<keyword evidence="3" id="KW-0963">Cytoplasm</keyword>
<feature type="modified residue" description="4-aspartylphosphate" evidence="16">
    <location>
        <position position="53"/>
    </location>
</feature>
<dbReference type="KEGG" id="llh:I41_43790"/>
<evidence type="ECO:0000256" key="8">
    <source>
        <dbReference type="ARBA" id="ARBA00023012"/>
    </source>
</evidence>
<comment type="subcellular location">
    <subcellularLocation>
        <location evidence="1">Cytoplasm</location>
    </subcellularLocation>
</comment>
<protein>
    <recommendedName>
        <fullName evidence="2">DNA-binding transcriptional regulator NtrC</fullName>
    </recommendedName>
    <alternativeName>
        <fullName evidence="14">Nitrogen regulation protein NR(I)</fullName>
    </alternativeName>
    <alternativeName>
        <fullName evidence="15">Nitrogen regulator I</fullName>
    </alternativeName>
</protein>
<dbReference type="Gene3D" id="1.10.8.60">
    <property type="match status" value="1"/>
</dbReference>
<dbReference type="InterPro" id="IPR009057">
    <property type="entry name" value="Homeodomain-like_sf"/>
</dbReference>
<dbReference type="PANTHER" id="PTHR32071:SF95">
    <property type="entry name" value="DNA-BINDING TRANSCRIPTIONAL REGULATOR NTRC"/>
    <property type="match status" value="1"/>
</dbReference>
<keyword evidence="8" id="KW-0902">Two-component regulatory system</keyword>
<dbReference type="SMART" id="SM00382">
    <property type="entry name" value="AAA"/>
    <property type="match status" value="1"/>
</dbReference>
<dbReference type="PROSITE" id="PS00675">
    <property type="entry name" value="SIGMA54_INTERACT_1"/>
    <property type="match status" value="1"/>
</dbReference>
<keyword evidence="10" id="KW-0238">DNA-binding</keyword>
<feature type="domain" description="Sigma-54 factor interaction" evidence="17">
    <location>
        <begin position="141"/>
        <end position="370"/>
    </location>
</feature>
<evidence type="ECO:0000256" key="2">
    <source>
        <dbReference type="ARBA" id="ARBA00019059"/>
    </source>
</evidence>
<dbReference type="FunFam" id="3.40.50.300:FF:000006">
    <property type="entry name" value="DNA-binding transcriptional regulator NtrC"/>
    <property type="match status" value="1"/>
</dbReference>
<dbReference type="GO" id="GO:0005737">
    <property type="term" value="C:cytoplasm"/>
    <property type="evidence" value="ECO:0007669"/>
    <property type="project" value="UniProtKB-SubCell"/>
</dbReference>